<dbReference type="SUPFAM" id="SSF103473">
    <property type="entry name" value="MFS general substrate transporter"/>
    <property type="match status" value="1"/>
</dbReference>
<proteinExistence type="predicted"/>
<protein>
    <submittedName>
        <fullName evidence="2">Uncharacterized protein</fullName>
    </submittedName>
</protein>
<feature type="transmembrane region" description="Helical" evidence="1">
    <location>
        <begin position="271"/>
        <end position="287"/>
    </location>
</feature>
<reference evidence="3" key="2">
    <citation type="journal article" date="2010" name="Stand. Genomic Sci.">
        <title>Complete genome sequence of Vulcanisaeta distributa type strain (IC-017T).</title>
        <authorList>
            <person name="Mavromatis K."/>
            <person name="Sikorski J."/>
            <person name="Pabst E."/>
            <person name="Teshima H."/>
            <person name="Lapidus A."/>
            <person name="Lucas S."/>
            <person name="Nolan M."/>
            <person name="Glavina Del Rio T."/>
            <person name="Cheng J."/>
            <person name="Bruce D."/>
            <person name="Goodwin L."/>
            <person name="Pitluck S."/>
            <person name="Liolios K."/>
            <person name="Ivanova N."/>
            <person name="Mikhailova N."/>
            <person name="Pati A."/>
            <person name="Chen A."/>
            <person name="Palaniappan K."/>
            <person name="Land M."/>
            <person name="Hauser L."/>
            <person name="Chang Y."/>
            <person name="Jeffries C."/>
            <person name="Rohde M."/>
            <person name="Spring S."/>
            <person name="Goker M."/>
            <person name="Wirth R."/>
            <person name="Woyke T."/>
            <person name="Bristow J."/>
            <person name="Eisen J."/>
            <person name="Markowitz V."/>
            <person name="Hugenholtz P."/>
            <person name="Klenk H."/>
            <person name="Kyrpides N."/>
        </authorList>
    </citation>
    <scope>NUCLEOTIDE SEQUENCE [LARGE SCALE GENOMIC DNA]</scope>
    <source>
        <strain evidence="3">DSM 14429 / JCM 11212 / NBRC 100878 / IC-017</strain>
    </source>
</reference>
<evidence type="ECO:0000313" key="3">
    <source>
        <dbReference type="Proteomes" id="UP000006681"/>
    </source>
</evidence>
<feature type="transmembrane region" description="Helical" evidence="1">
    <location>
        <begin position="114"/>
        <end position="138"/>
    </location>
</feature>
<feature type="transmembrane region" description="Helical" evidence="1">
    <location>
        <begin position="293"/>
        <end position="313"/>
    </location>
</feature>
<dbReference type="AlphaFoldDB" id="E1QPV4"/>
<dbReference type="EMBL" id="CP002100">
    <property type="protein sequence ID" value="ADN51514.1"/>
    <property type="molecule type" value="Genomic_DNA"/>
</dbReference>
<feature type="transmembrane region" description="Helical" evidence="1">
    <location>
        <begin position="240"/>
        <end position="259"/>
    </location>
</feature>
<keyword evidence="1" id="KW-0812">Transmembrane</keyword>
<evidence type="ECO:0000256" key="1">
    <source>
        <dbReference type="SAM" id="Phobius"/>
    </source>
</evidence>
<reference evidence="2 3" key="1">
    <citation type="journal article" date="2010" name="Stand. Genomic Sci.">
        <title>Complete genome sequence of Vulcanisaeta distributa type strain (IC-017).</title>
        <authorList>
            <person name="Mavromatis K."/>
            <person name="Sikorski J."/>
            <person name="Pabst E."/>
            <person name="Teshima H."/>
            <person name="Lapidus A."/>
            <person name="Lucas S."/>
            <person name="Nolan M."/>
            <person name="Glavina Del Rio T."/>
            <person name="Cheng J.F."/>
            <person name="Bruce D."/>
            <person name="Goodwin L."/>
            <person name="Pitluck S."/>
            <person name="Liolios K."/>
            <person name="Ivanova N."/>
            <person name="Mikhailova N."/>
            <person name="Pati A."/>
            <person name="Chen A."/>
            <person name="Palaniappan K."/>
            <person name="Land M."/>
            <person name="Hauser L."/>
            <person name="Chang Y.J."/>
            <person name="Jeffries C.D."/>
            <person name="Rohde M."/>
            <person name="Spring S."/>
            <person name="Goker M."/>
            <person name="Wirth R."/>
            <person name="Woyke T."/>
            <person name="Bristow J."/>
            <person name="Eisen J.A."/>
            <person name="Markowitz V."/>
            <person name="Hugenholtz P."/>
            <person name="Klenk H.P."/>
            <person name="Kyrpides N.C."/>
        </authorList>
    </citation>
    <scope>NUCLEOTIDE SEQUENCE [LARGE SCALE GENOMIC DNA]</scope>
    <source>
        <strain evidence="3">DSM 14429 / JCM 11212 / NBRC 100878 / IC-017</strain>
    </source>
</reference>
<feature type="transmembrane region" description="Helical" evidence="1">
    <location>
        <begin position="20"/>
        <end position="45"/>
    </location>
</feature>
<dbReference type="STRING" id="572478.Vdis_2145"/>
<evidence type="ECO:0000313" key="2">
    <source>
        <dbReference type="EMBL" id="ADN51514.1"/>
    </source>
</evidence>
<dbReference type="Proteomes" id="UP000006681">
    <property type="component" value="Chromosome"/>
</dbReference>
<accession>E1QPV4</accession>
<dbReference type="OrthoDB" id="28991at2157"/>
<dbReference type="Gene3D" id="1.20.1250.20">
    <property type="entry name" value="MFS general substrate transporter like domains"/>
    <property type="match status" value="1"/>
</dbReference>
<dbReference type="GeneID" id="9753098"/>
<gene>
    <name evidence="2" type="ordered locus">Vdis_2145</name>
</gene>
<organism evidence="2 3">
    <name type="scientific">Vulcanisaeta distributa (strain DSM 14429 / JCM 11212 / NBRC 100878 / IC-017)</name>
    <dbReference type="NCBI Taxonomy" id="572478"/>
    <lineage>
        <taxon>Archaea</taxon>
        <taxon>Thermoproteota</taxon>
        <taxon>Thermoprotei</taxon>
        <taxon>Thermoproteales</taxon>
        <taxon>Thermoproteaceae</taxon>
        <taxon>Vulcanisaeta</taxon>
    </lineage>
</organism>
<feature type="transmembrane region" description="Helical" evidence="1">
    <location>
        <begin position="174"/>
        <end position="193"/>
    </location>
</feature>
<keyword evidence="3" id="KW-1185">Reference proteome</keyword>
<feature type="transmembrane region" description="Helical" evidence="1">
    <location>
        <begin position="325"/>
        <end position="348"/>
    </location>
</feature>
<feature type="transmembrane region" description="Helical" evidence="1">
    <location>
        <begin position="213"/>
        <end position="234"/>
    </location>
</feature>
<sequence length="377" mass="41246">MGINNRPIEELDALVIKKAYYVLGISIAGLSLIMINWLGVSTIMFDIMTIRKVVLSAVYYVVPMATAMIGFAATQLPATFLFSRLGNRVSMFLGLLLNGLSLIFSTTSSYHTALLLRFLAGMGLGLYLMPSLLLILGWWSIRGLTRWVQVTYLSSITVLMLLSSLVIVGITQSAVLYLGIASLALAILVLLTMKDAVIIKSVSVMAVMNNPDVLMISIAFSIPWGVYLSLLPLIVNLGGYPAIAELTVPLALTPLLYRFRHSLKMERRKMLFYLTIALGAVTMPMGLAKAQLFIPVIVGFIFTLILLLTLYLVHELVSPILIAQSTSYLFTVSSIIGSIIGVVMSYAIQYLGALGWVMTGVLIVMSAFIYKILKITL</sequence>
<dbReference type="InterPro" id="IPR036259">
    <property type="entry name" value="MFS_trans_sf"/>
</dbReference>
<name>E1QPV4_VULDI</name>
<feature type="transmembrane region" description="Helical" evidence="1">
    <location>
        <begin position="89"/>
        <end position="108"/>
    </location>
</feature>
<keyword evidence="1" id="KW-0472">Membrane</keyword>
<dbReference type="eggNOG" id="arCOG13912">
    <property type="taxonomic scope" value="Archaea"/>
</dbReference>
<dbReference type="KEGG" id="vdi:Vdis_2145"/>
<dbReference type="HOGENOM" id="CLU_732852_0_0_2"/>
<dbReference type="RefSeq" id="WP_013337239.1">
    <property type="nucleotide sequence ID" value="NC_014537.1"/>
</dbReference>
<feature type="transmembrane region" description="Helical" evidence="1">
    <location>
        <begin position="150"/>
        <end position="168"/>
    </location>
</feature>
<keyword evidence="1" id="KW-1133">Transmembrane helix</keyword>
<feature type="transmembrane region" description="Helical" evidence="1">
    <location>
        <begin position="354"/>
        <end position="373"/>
    </location>
</feature>
<feature type="transmembrane region" description="Helical" evidence="1">
    <location>
        <begin position="57"/>
        <end position="82"/>
    </location>
</feature>